<gene>
    <name evidence="13" type="ORF">B0T15DRAFT_554919</name>
</gene>
<keyword evidence="10" id="KW-0175">Coiled coil</keyword>
<organism evidence="13 14">
    <name type="scientific">Chaetomium strumarium</name>
    <dbReference type="NCBI Taxonomy" id="1170767"/>
    <lineage>
        <taxon>Eukaryota</taxon>
        <taxon>Fungi</taxon>
        <taxon>Dikarya</taxon>
        <taxon>Ascomycota</taxon>
        <taxon>Pezizomycotina</taxon>
        <taxon>Sordariomycetes</taxon>
        <taxon>Sordariomycetidae</taxon>
        <taxon>Sordariales</taxon>
        <taxon>Chaetomiaceae</taxon>
        <taxon>Chaetomium</taxon>
    </lineage>
</organism>
<dbReference type="AlphaFoldDB" id="A0AAJ0M128"/>
<dbReference type="PANTHER" id="PTHR32361:SF26">
    <property type="entry name" value="FAD-BINDING 8 DOMAIN-CONTAINING PROTEIN-RELATED"/>
    <property type="match status" value="1"/>
</dbReference>
<dbReference type="GO" id="GO:0005886">
    <property type="term" value="C:plasma membrane"/>
    <property type="evidence" value="ECO:0007669"/>
    <property type="project" value="TreeGrafter"/>
</dbReference>
<keyword evidence="9 11" id="KW-0472">Membrane</keyword>
<dbReference type="RefSeq" id="XP_062720867.1">
    <property type="nucleotide sequence ID" value="XM_062870370.1"/>
</dbReference>
<feature type="transmembrane region" description="Helical" evidence="11">
    <location>
        <begin position="113"/>
        <end position="131"/>
    </location>
</feature>
<evidence type="ECO:0000256" key="3">
    <source>
        <dbReference type="ARBA" id="ARBA00022448"/>
    </source>
</evidence>
<reference evidence="13" key="2">
    <citation type="submission" date="2023-06" db="EMBL/GenBank/DDBJ databases">
        <authorList>
            <consortium name="Lawrence Berkeley National Laboratory"/>
            <person name="Mondo S.J."/>
            <person name="Hensen N."/>
            <person name="Bonometti L."/>
            <person name="Westerberg I."/>
            <person name="Brannstrom I.O."/>
            <person name="Guillou S."/>
            <person name="Cros-Aarteil S."/>
            <person name="Calhoun S."/>
            <person name="Haridas S."/>
            <person name="Kuo A."/>
            <person name="Pangilinan J."/>
            <person name="Riley R."/>
            <person name="Labutti K."/>
            <person name="Andreopoulos B."/>
            <person name="Lipzen A."/>
            <person name="Chen C."/>
            <person name="Yanf M."/>
            <person name="Daum C."/>
            <person name="Ng V."/>
            <person name="Clum A."/>
            <person name="Steindorff A."/>
            <person name="Ohm R."/>
            <person name="Martin F."/>
            <person name="Silar P."/>
            <person name="Natvig D."/>
            <person name="Lalanne C."/>
            <person name="Gautier V."/>
            <person name="Ament-Velasquez S.L."/>
            <person name="Kruys A."/>
            <person name="Hutchinson M.I."/>
            <person name="Powell A.J."/>
            <person name="Barry K."/>
            <person name="Miller A.N."/>
            <person name="Grigoriev I.V."/>
            <person name="Debuchy R."/>
            <person name="Gladieux P."/>
            <person name="Thoren M.H."/>
            <person name="Johannesson H."/>
        </authorList>
    </citation>
    <scope>NUCLEOTIDE SEQUENCE</scope>
    <source>
        <strain evidence="13">CBS 333.67</strain>
    </source>
</reference>
<dbReference type="InterPro" id="IPR013130">
    <property type="entry name" value="Fe3_Rdtase_TM_dom"/>
</dbReference>
<keyword evidence="4 11" id="KW-0812">Transmembrane</keyword>
<dbReference type="GO" id="GO:0006879">
    <property type="term" value="P:intracellular iron ion homeostasis"/>
    <property type="evidence" value="ECO:0007669"/>
    <property type="project" value="TreeGrafter"/>
</dbReference>
<evidence type="ECO:0000259" key="12">
    <source>
        <dbReference type="PROSITE" id="PS51384"/>
    </source>
</evidence>
<dbReference type="GeneID" id="87889199"/>
<comment type="similarity">
    <text evidence="2">Belongs to the ferric reductase (FRE) family.</text>
</comment>
<keyword evidence="3" id="KW-0813">Transport</keyword>
<keyword evidence="8" id="KW-0406">Ion transport</keyword>
<comment type="subcellular location">
    <subcellularLocation>
        <location evidence="1">Membrane</location>
        <topology evidence="1">Multi-pass membrane protein</topology>
    </subcellularLocation>
</comment>
<evidence type="ECO:0000256" key="8">
    <source>
        <dbReference type="ARBA" id="ARBA00023065"/>
    </source>
</evidence>
<proteinExistence type="inferred from homology"/>
<keyword evidence="7" id="KW-0560">Oxidoreductase</keyword>
<evidence type="ECO:0000256" key="4">
    <source>
        <dbReference type="ARBA" id="ARBA00022692"/>
    </source>
</evidence>
<dbReference type="PANTHER" id="PTHR32361">
    <property type="entry name" value="FERRIC/CUPRIC REDUCTASE TRANSMEMBRANE COMPONENT"/>
    <property type="match status" value="1"/>
</dbReference>
<dbReference type="GO" id="GO:0000293">
    <property type="term" value="F:ferric-chelate reductase activity"/>
    <property type="evidence" value="ECO:0007669"/>
    <property type="project" value="UniProtKB-ARBA"/>
</dbReference>
<feature type="transmembrane region" description="Helical" evidence="11">
    <location>
        <begin position="143"/>
        <end position="162"/>
    </location>
</feature>
<dbReference type="Pfam" id="PF08022">
    <property type="entry name" value="FAD_binding_8"/>
    <property type="match status" value="1"/>
</dbReference>
<dbReference type="CDD" id="cd06186">
    <property type="entry name" value="NOX_Duox_like_FAD_NADP"/>
    <property type="match status" value="1"/>
</dbReference>
<reference evidence="13" key="1">
    <citation type="journal article" date="2023" name="Mol. Phylogenet. Evol.">
        <title>Genome-scale phylogeny and comparative genomics of the fungal order Sordariales.</title>
        <authorList>
            <person name="Hensen N."/>
            <person name="Bonometti L."/>
            <person name="Westerberg I."/>
            <person name="Brannstrom I.O."/>
            <person name="Guillou S."/>
            <person name="Cros-Aarteil S."/>
            <person name="Calhoun S."/>
            <person name="Haridas S."/>
            <person name="Kuo A."/>
            <person name="Mondo S."/>
            <person name="Pangilinan J."/>
            <person name="Riley R."/>
            <person name="LaButti K."/>
            <person name="Andreopoulos B."/>
            <person name="Lipzen A."/>
            <person name="Chen C."/>
            <person name="Yan M."/>
            <person name="Daum C."/>
            <person name="Ng V."/>
            <person name="Clum A."/>
            <person name="Steindorff A."/>
            <person name="Ohm R.A."/>
            <person name="Martin F."/>
            <person name="Silar P."/>
            <person name="Natvig D.O."/>
            <person name="Lalanne C."/>
            <person name="Gautier V."/>
            <person name="Ament-Velasquez S.L."/>
            <person name="Kruys A."/>
            <person name="Hutchinson M.I."/>
            <person name="Powell A.J."/>
            <person name="Barry K."/>
            <person name="Miller A.N."/>
            <person name="Grigoriev I.V."/>
            <person name="Debuchy R."/>
            <person name="Gladieux P."/>
            <person name="Hiltunen Thoren M."/>
            <person name="Johannesson H."/>
        </authorList>
    </citation>
    <scope>NUCLEOTIDE SEQUENCE</scope>
    <source>
        <strain evidence="13">CBS 333.67</strain>
    </source>
</reference>
<dbReference type="Pfam" id="PF01794">
    <property type="entry name" value="Ferric_reduct"/>
    <property type="match status" value="1"/>
</dbReference>
<evidence type="ECO:0000256" key="9">
    <source>
        <dbReference type="ARBA" id="ARBA00023136"/>
    </source>
</evidence>
<dbReference type="InterPro" id="IPR013121">
    <property type="entry name" value="Fe_red_NAD-bd_6"/>
</dbReference>
<dbReference type="Gene3D" id="3.40.50.80">
    <property type="entry name" value="Nucleotide-binding domain of ferredoxin-NADP reductase (FNR) module"/>
    <property type="match status" value="1"/>
</dbReference>
<protein>
    <submittedName>
        <fullName evidence="13">Cell surface metalloreductase</fullName>
    </submittedName>
</protein>
<evidence type="ECO:0000256" key="5">
    <source>
        <dbReference type="ARBA" id="ARBA00022982"/>
    </source>
</evidence>
<evidence type="ECO:0000256" key="1">
    <source>
        <dbReference type="ARBA" id="ARBA00004141"/>
    </source>
</evidence>
<dbReference type="SUPFAM" id="SSF52343">
    <property type="entry name" value="Ferredoxin reductase-like, C-terminal NADP-linked domain"/>
    <property type="match status" value="1"/>
</dbReference>
<evidence type="ECO:0000313" key="13">
    <source>
        <dbReference type="EMBL" id="KAK3305087.1"/>
    </source>
</evidence>
<feature type="non-terminal residue" evidence="13">
    <location>
        <position position="499"/>
    </location>
</feature>
<accession>A0AAJ0M128</accession>
<dbReference type="InterPro" id="IPR039261">
    <property type="entry name" value="FNR_nucleotide-bd"/>
</dbReference>
<dbReference type="GO" id="GO:0015677">
    <property type="term" value="P:copper ion import"/>
    <property type="evidence" value="ECO:0007669"/>
    <property type="project" value="TreeGrafter"/>
</dbReference>
<feature type="non-terminal residue" evidence="13">
    <location>
        <position position="1"/>
    </location>
</feature>
<feature type="transmembrane region" description="Helical" evidence="11">
    <location>
        <begin position="337"/>
        <end position="356"/>
    </location>
</feature>
<evidence type="ECO:0000256" key="11">
    <source>
        <dbReference type="SAM" id="Phobius"/>
    </source>
</evidence>
<dbReference type="InterPro" id="IPR013112">
    <property type="entry name" value="FAD-bd_8"/>
</dbReference>
<dbReference type="InterPro" id="IPR051410">
    <property type="entry name" value="Ferric/Cupric_Reductase"/>
</dbReference>
<dbReference type="Proteomes" id="UP001273166">
    <property type="component" value="Unassembled WGS sequence"/>
</dbReference>
<keyword evidence="14" id="KW-1185">Reference proteome</keyword>
<comment type="caution">
    <text evidence="13">The sequence shown here is derived from an EMBL/GenBank/DDBJ whole genome shotgun (WGS) entry which is preliminary data.</text>
</comment>
<keyword evidence="5" id="KW-0249">Electron transport</keyword>
<dbReference type="InterPro" id="IPR017927">
    <property type="entry name" value="FAD-bd_FR_type"/>
</dbReference>
<evidence type="ECO:0000313" key="14">
    <source>
        <dbReference type="Proteomes" id="UP001273166"/>
    </source>
</evidence>
<feature type="transmembrane region" description="Helical" evidence="11">
    <location>
        <begin position="37"/>
        <end position="57"/>
    </location>
</feature>
<name>A0AAJ0M128_9PEZI</name>
<dbReference type="GO" id="GO:0006826">
    <property type="term" value="P:iron ion transport"/>
    <property type="evidence" value="ECO:0007669"/>
    <property type="project" value="TreeGrafter"/>
</dbReference>
<keyword evidence="6 11" id="KW-1133">Transmembrane helix</keyword>
<evidence type="ECO:0000256" key="2">
    <source>
        <dbReference type="ARBA" id="ARBA00006278"/>
    </source>
</evidence>
<feature type="coiled-coil region" evidence="10">
    <location>
        <begin position="434"/>
        <end position="461"/>
    </location>
</feature>
<dbReference type="PROSITE" id="PS51384">
    <property type="entry name" value="FAD_FR"/>
    <property type="match status" value="1"/>
</dbReference>
<feature type="transmembrane region" description="Helical" evidence="11">
    <location>
        <begin position="195"/>
        <end position="217"/>
    </location>
</feature>
<feature type="domain" description="FAD-binding FR-type" evidence="12">
    <location>
        <begin position="215"/>
        <end position="334"/>
    </location>
</feature>
<evidence type="ECO:0000256" key="7">
    <source>
        <dbReference type="ARBA" id="ARBA00023002"/>
    </source>
</evidence>
<sequence length="499" mass="57015">LRLLSTLRWCVRGPRLLLTRLFSYIRVLSRFKRIGPWHLYTILIIALFLGVNVYLTFFNGLFKPVFVEEASIRAANLSLINLVPVIAGPSQSFLASTFFGVSLKTFQKVHRSLAVVSTLLLLVHVIAAIVARRGFSLQVVRNVWTLAAVVWLVALIFLSLPWLRGPYELFARTHQLLSVALPFLIWQHLTPEVNVYFFIFLGSFPLMLLAQLGNVFYRNAIVLRTRKSEHTNAVEESKINRDIIQIELALPRPIRIQEGQYIGLWIPAVSRLSFLQVHPFMVTSWSDGCSNRLSVLVDPRRGWTKKLLRYTRLKPNGEPCRALFTGPYGLSVPTRKYGIVLLVAAGLGIVSHIPYLKRLIHDYNARRTQTRRICLVWLVKTLDLPYLFQDMLNEALAEDALDDGRILGITIYVESGGAEHRFGKRTIVHSGFPNLEAIFKNERTEENIKRAQKEEDAKEEMLVLVSATEGLRVELRKISQRYVRDGVDVVELEYQPDSD</sequence>
<feature type="transmembrane region" description="Helical" evidence="11">
    <location>
        <begin position="77"/>
        <end position="101"/>
    </location>
</feature>
<evidence type="ECO:0000256" key="10">
    <source>
        <dbReference type="SAM" id="Coils"/>
    </source>
</evidence>
<dbReference type="EMBL" id="JAUDZG010000004">
    <property type="protein sequence ID" value="KAK3305087.1"/>
    <property type="molecule type" value="Genomic_DNA"/>
</dbReference>
<evidence type="ECO:0000256" key="6">
    <source>
        <dbReference type="ARBA" id="ARBA00022989"/>
    </source>
</evidence>
<dbReference type="Pfam" id="PF08030">
    <property type="entry name" value="NAD_binding_6"/>
    <property type="match status" value="1"/>
</dbReference>